<dbReference type="Pfam" id="PF11887">
    <property type="entry name" value="Mce4_CUP1"/>
    <property type="match status" value="1"/>
</dbReference>
<dbReference type="KEGG" id="nbe:Back2_00240"/>
<dbReference type="PANTHER" id="PTHR33371:SF4">
    <property type="entry name" value="INTERMEMBRANE PHOSPHOLIPID TRANSPORT SYSTEM BINDING PROTEIN MLAD"/>
    <property type="match status" value="1"/>
</dbReference>
<dbReference type="OrthoDB" id="4516955at2"/>
<dbReference type="NCBIfam" id="TIGR00996">
    <property type="entry name" value="Mtu_fam_mce"/>
    <property type="match status" value="1"/>
</dbReference>
<dbReference type="AlphaFoldDB" id="A0A3G9IAH6"/>
<evidence type="ECO:0000259" key="2">
    <source>
        <dbReference type="Pfam" id="PF11887"/>
    </source>
</evidence>
<dbReference type="PANTHER" id="PTHR33371">
    <property type="entry name" value="INTERMEMBRANE PHOSPHOLIPID TRANSPORT SYSTEM BINDING PROTEIN MLAD-RELATED"/>
    <property type="match status" value="1"/>
</dbReference>
<protein>
    <submittedName>
        <fullName evidence="3">ABC transporter substrate-binding protein</fullName>
    </submittedName>
</protein>
<organism evidence="3 4">
    <name type="scientific">Nocardioides baekrokdamisoli</name>
    <dbReference type="NCBI Taxonomy" id="1804624"/>
    <lineage>
        <taxon>Bacteria</taxon>
        <taxon>Bacillati</taxon>
        <taxon>Actinomycetota</taxon>
        <taxon>Actinomycetes</taxon>
        <taxon>Propionibacteriales</taxon>
        <taxon>Nocardioidaceae</taxon>
        <taxon>Nocardioides</taxon>
    </lineage>
</organism>
<dbReference type="InterPro" id="IPR005693">
    <property type="entry name" value="Mce"/>
</dbReference>
<gene>
    <name evidence="3" type="ORF">Back2_00240</name>
</gene>
<evidence type="ECO:0000259" key="1">
    <source>
        <dbReference type="Pfam" id="PF02470"/>
    </source>
</evidence>
<evidence type="ECO:0000313" key="4">
    <source>
        <dbReference type="Proteomes" id="UP000271573"/>
    </source>
</evidence>
<evidence type="ECO:0000313" key="3">
    <source>
        <dbReference type="EMBL" id="BBH15737.1"/>
    </source>
</evidence>
<dbReference type="GO" id="GO:0005576">
    <property type="term" value="C:extracellular region"/>
    <property type="evidence" value="ECO:0007669"/>
    <property type="project" value="TreeGrafter"/>
</dbReference>
<dbReference type="InterPro" id="IPR024516">
    <property type="entry name" value="Mce_C"/>
</dbReference>
<dbReference type="InterPro" id="IPR052336">
    <property type="entry name" value="MlaD_Phospholipid_Transporter"/>
</dbReference>
<feature type="domain" description="Mammalian cell entry C-terminal" evidence="2">
    <location>
        <begin position="113"/>
        <end position="278"/>
    </location>
</feature>
<accession>A0A3G9IAH6</accession>
<dbReference type="Pfam" id="PF02470">
    <property type="entry name" value="MlaD"/>
    <property type="match status" value="1"/>
</dbReference>
<reference evidence="3 4" key="1">
    <citation type="submission" date="2018-11" db="EMBL/GenBank/DDBJ databases">
        <title>Complete genome sequence of Nocardioides baekrokdamisoli strain KCTC 39748.</title>
        <authorList>
            <person name="Kang S.W."/>
            <person name="Lee K.C."/>
            <person name="Kim K.K."/>
            <person name="Kim J.S."/>
            <person name="Kim D.S."/>
            <person name="Ko S.H."/>
            <person name="Yang S.H."/>
            <person name="Shin Y.K."/>
            <person name="Lee J.S."/>
        </authorList>
    </citation>
    <scope>NUCLEOTIDE SEQUENCE [LARGE SCALE GENOMIC DNA]</scope>
    <source>
        <strain evidence="3 4">KCTC 39748</strain>
    </source>
</reference>
<name>A0A3G9IAH6_9ACTN</name>
<proteinExistence type="predicted"/>
<dbReference type="Proteomes" id="UP000271573">
    <property type="component" value="Chromosome"/>
</dbReference>
<keyword evidence="4" id="KW-1185">Reference proteome</keyword>
<feature type="domain" description="Mce/MlaD" evidence="1">
    <location>
        <begin position="32"/>
        <end position="106"/>
    </location>
</feature>
<dbReference type="EMBL" id="AP019307">
    <property type="protein sequence ID" value="BBH15737.1"/>
    <property type="molecule type" value="Genomic_DNA"/>
</dbReference>
<dbReference type="InterPro" id="IPR003399">
    <property type="entry name" value="Mce/MlaD"/>
</dbReference>
<sequence>MTRWMRIIAATAVVAVLVSLTVVLWGGGASARTVAADFPRTVGLFVGSEVRIMGMKVGTVKSITPHGTYSHVVMSYDGSLELPADVKAAIVSPSVISDRFVQLAPGYVSGPTMGDGATIPTNRTAIPVELDDSLATTTQLAQDLGPNGANKDGALNSALRALAGVLDGNGTPAHVTLHQLSLVSDTLAANAPQLAATLGHLAHLTGALQAHNDDVVSFNTSLADISHALASDSGDLSALLSTLATTLGTVTTFVAQNRSSLATDVHRLASVAATLAGERNALAEIADIAPIAFQNLDETYDPQAQAVRTRANLSVVITALNNAVCDAMVKQAGASILPVCQQTLRLVLGAAK</sequence>